<feature type="non-terminal residue" evidence="1">
    <location>
        <position position="48"/>
    </location>
</feature>
<evidence type="ECO:0000313" key="1">
    <source>
        <dbReference type="EMBL" id="EGH49381.1"/>
    </source>
</evidence>
<dbReference type="InterPro" id="IPR036388">
    <property type="entry name" value="WH-like_DNA-bd_sf"/>
</dbReference>
<proteinExistence type="predicted"/>
<dbReference type="AlphaFoldDB" id="F3GQM8"/>
<sequence>MAMLVARQSGQREDRYMHLLGAPESLQELLAARQQAPERQSASASANS</sequence>
<evidence type="ECO:0000313" key="2">
    <source>
        <dbReference type="Proteomes" id="UP000004986"/>
    </source>
</evidence>
<reference evidence="1 2" key="1">
    <citation type="journal article" date="2011" name="PLoS Pathog.">
        <title>Dynamic evolution of pathogenicity revealed by sequencing and comparative genomics of 19 Pseudomonas syringae isolates.</title>
        <authorList>
            <person name="Baltrus D.A."/>
            <person name="Nishimura M.T."/>
            <person name="Romanchuk A."/>
            <person name="Chang J.H."/>
            <person name="Mukhtar M.S."/>
            <person name="Cherkis K."/>
            <person name="Roach J."/>
            <person name="Grant S.R."/>
            <person name="Jones C.D."/>
            <person name="Dangl J.L."/>
        </authorList>
    </citation>
    <scope>NUCLEOTIDE SEQUENCE [LARGE SCALE GENOMIC DNA]</scope>
    <source>
        <strain evidence="1 2">1704B</strain>
    </source>
</reference>
<keyword evidence="2" id="KW-1185">Reference proteome</keyword>
<name>F3GQM8_PSESJ</name>
<dbReference type="HOGENOM" id="CLU_3161987_0_0_6"/>
<accession>F3GQM8</accession>
<gene>
    <name evidence="1" type="ORF">PSYPI_46239</name>
</gene>
<protein>
    <submittedName>
        <fullName evidence="1">Uncharacterized protein</fullName>
    </submittedName>
</protein>
<comment type="caution">
    <text evidence="1">The sequence shown here is derived from an EMBL/GenBank/DDBJ whole genome shotgun (WGS) entry which is preliminary data.</text>
</comment>
<dbReference type="Gene3D" id="1.10.10.10">
    <property type="entry name" value="Winged helix-like DNA-binding domain superfamily/Winged helix DNA-binding domain"/>
    <property type="match status" value="1"/>
</dbReference>
<dbReference type="Proteomes" id="UP000004986">
    <property type="component" value="Unassembled WGS sequence"/>
</dbReference>
<organism evidence="1 2">
    <name type="scientific">Pseudomonas syringae pv. pisi str. 1704B</name>
    <dbReference type="NCBI Taxonomy" id="629263"/>
    <lineage>
        <taxon>Bacteria</taxon>
        <taxon>Pseudomonadati</taxon>
        <taxon>Pseudomonadota</taxon>
        <taxon>Gammaproteobacteria</taxon>
        <taxon>Pseudomonadales</taxon>
        <taxon>Pseudomonadaceae</taxon>
        <taxon>Pseudomonas</taxon>
        <taxon>Pseudomonas syringae</taxon>
    </lineage>
</organism>
<dbReference type="EMBL" id="AEAI01004199">
    <property type="protein sequence ID" value="EGH49381.1"/>
    <property type="molecule type" value="Genomic_DNA"/>
</dbReference>